<dbReference type="AlphaFoldDB" id="A0A8J3X6S4"/>
<name>A0A8J3X6S4_9ACTN</name>
<sequence>MRRRIKALLWAMIVILPTTVAVPAAQAAGTASQVPGTFAVTVKGQLPGSTPQERRQFARLAVYSFREPSTDPSFMNFRMDAWSWDTTATNSDTIGNCQTGSLIGHNLDGTEPSAADANKSVQCAAKGLQEPALTRMGTYCGPNASDRDAINPGDTFTIYWHDNAGNTTPGCSGSQWERWRYSSRTLDGGKLAMIEMLGASNVDTSSSFYAASSPYNPNALNVGWGFGGRGVGPKGGATINEIADGILNDDVVYHGYWKPWNNWCSDAGTRNESVRGVSINPGQWKKTNGTYAGSSSPKLRIHDTTRTATQLYDVFSYLSVPDKQQSSFTDRRINMDVGNDFNDNGHIADDFGHTQSGLQVIDSSGSMVGFVSVEVGHNGGTTNGGYDTLSSLYYLRSDITPTDPVGTVRC</sequence>
<dbReference type="EMBL" id="BOOO01000017">
    <property type="protein sequence ID" value="GII30127.1"/>
    <property type="molecule type" value="Genomic_DNA"/>
</dbReference>
<dbReference type="Proteomes" id="UP000650628">
    <property type="component" value="Unassembled WGS sequence"/>
</dbReference>
<keyword evidence="3" id="KW-1185">Reference proteome</keyword>
<organism evidence="2 3">
    <name type="scientific">Planotetraspora mira</name>
    <dbReference type="NCBI Taxonomy" id="58121"/>
    <lineage>
        <taxon>Bacteria</taxon>
        <taxon>Bacillati</taxon>
        <taxon>Actinomycetota</taxon>
        <taxon>Actinomycetes</taxon>
        <taxon>Streptosporangiales</taxon>
        <taxon>Streptosporangiaceae</taxon>
        <taxon>Planotetraspora</taxon>
    </lineage>
</organism>
<evidence type="ECO:0000256" key="1">
    <source>
        <dbReference type="SAM" id="SignalP"/>
    </source>
</evidence>
<protein>
    <submittedName>
        <fullName evidence="2">Uncharacterized protein</fullName>
    </submittedName>
</protein>
<gene>
    <name evidence="2" type="ORF">Pmi06nite_35690</name>
</gene>
<evidence type="ECO:0000313" key="2">
    <source>
        <dbReference type="EMBL" id="GII30127.1"/>
    </source>
</evidence>
<comment type="caution">
    <text evidence="2">The sequence shown here is derived from an EMBL/GenBank/DDBJ whole genome shotgun (WGS) entry which is preliminary data.</text>
</comment>
<dbReference type="RefSeq" id="WP_203954093.1">
    <property type="nucleotide sequence ID" value="NZ_BOOO01000017.1"/>
</dbReference>
<feature type="signal peptide" evidence="1">
    <location>
        <begin position="1"/>
        <end position="27"/>
    </location>
</feature>
<keyword evidence="1" id="KW-0732">Signal</keyword>
<accession>A0A8J3X6S4</accession>
<feature type="chain" id="PRO_5035319119" evidence="1">
    <location>
        <begin position="28"/>
        <end position="410"/>
    </location>
</feature>
<evidence type="ECO:0000313" key="3">
    <source>
        <dbReference type="Proteomes" id="UP000650628"/>
    </source>
</evidence>
<proteinExistence type="predicted"/>
<reference evidence="2 3" key="1">
    <citation type="submission" date="2021-01" db="EMBL/GenBank/DDBJ databases">
        <title>Whole genome shotgun sequence of Planotetraspora mira NBRC 15435.</title>
        <authorList>
            <person name="Komaki H."/>
            <person name="Tamura T."/>
        </authorList>
    </citation>
    <scope>NUCLEOTIDE SEQUENCE [LARGE SCALE GENOMIC DNA]</scope>
    <source>
        <strain evidence="2 3">NBRC 15435</strain>
    </source>
</reference>